<dbReference type="Pfam" id="PF20183">
    <property type="entry name" value="DUF6546"/>
    <property type="match status" value="1"/>
</dbReference>
<sequence>MDPSTASWRTLVPEVQAMILKEMSQSEGCAHAAAVCREWQEVLEPVNFSRITLTVRRLTKFRNVTRRWRHLVKYIWLRIDLQEYDCPDCKSSPEPIWMERNMDIIRSAIHDALEILSTWEAAGELCLDISVHSPSDSRHYFKDVHFGPDVVPASGSLLNSSDFHDPTHGWLNSRRTFPRRSILRQCLERLGGFNITPDLDFFQQLPPVGAITSLLLRRQTRYSWGTELVEELVKHLPRLQAIHLEPWKELESRTQEWQDFDVQRLFKQVLPSQLKKIILFEDFNEYYQHAIGESDGYVDTRTPSVGISRALANTSLNLEKLSAAFMIDARHFFEARMSDWAWRNLTGIALTSLVLVPDGGAQTRSLLREAAAAALGMPILRCMEIWNGGRGIACVFRFQVSEDHEPRSATITWRGNWECPLDCPTIQYWQKTANERCRELRVVKELLDGDAVIRSHGDAIHRLQLVNEVARPVSLWQIGRETSQ</sequence>
<dbReference type="InterPro" id="IPR046676">
    <property type="entry name" value="DUF6546"/>
</dbReference>
<protein>
    <recommendedName>
        <fullName evidence="1">DUF6546 domain-containing protein</fullName>
    </recommendedName>
</protein>
<feature type="domain" description="DUF6546" evidence="1">
    <location>
        <begin position="270"/>
        <end position="470"/>
    </location>
</feature>
<organism evidence="2 3">
    <name type="scientific">Trichoderma arundinaceum</name>
    <dbReference type="NCBI Taxonomy" id="490622"/>
    <lineage>
        <taxon>Eukaryota</taxon>
        <taxon>Fungi</taxon>
        <taxon>Dikarya</taxon>
        <taxon>Ascomycota</taxon>
        <taxon>Pezizomycotina</taxon>
        <taxon>Sordariomycetes</taxon>
        <taxon>Hypocreomycetidae</taxon>
        <taxon>Hypocreales</taxon>
        <taxon>Hypocreaceae</taxon>
        <taxon>Trichoderma</taxon>
    </lineage>
</organism>
<keyword evidence="3" id="KW-1185">Reference proteome</keyword>
<proteinExistence type="predicted"/>
<comment type="caution">
    <text evidence="2">The sequence shown here is derived from an EMBL/GenBank/DDBJ whole genome shotgun (WGS) entry which is preliminary data.</text>
</comment>
<accession>A0A395NR90</accession>
<evidence type="ECO:0000313" key="3">
    <source>
        <dbReference type="Proteomes" id="UP000266272"/>
    </source>
</evidence>
<dbReference type="OrthoDB" id="3728558at2759"/>
<dbReference type="AlphaFoldDB" id="A0A395NR90"/>
<dbReference type="Proteomes" id="UP000266272">
    <property type="component" value="Unassembled WGS sequence"/>
</dbReference>
<evidence type="ECO:0000313" key="2">
    <source>
        <dbReference type="EMBL" id="RFU78610.1"/>
    </source>
</evidence>
<dbReference type="EMBL" id="PXOA01000199">
    <property type="protein sequence ID" value="RFU78610.1"/>
    <property type="molecule type" value="Genomic_DNA"/>
</dbReference>
<name>A0A395NR90_TRIAR</name>
<gene>
    <name evidence="2" type="ORF">TARUN_3580</name>
</gene>
<reference evidence="2 3" key="1">
    <citation type="journal article" date="2018" name="PLoS Pathog.">
        <title>Evolution of structural diversity of trichothecenes, a family of toxins produced by plant pathogenic and entomopathogenic fungi.</title>
        <authorList>
            <person name="Proctor R.H."/>
            <person name="McCormick S.P."/>
            <person name="Kim H.S."/>
            <person name="Cardoza R.E."/>
            <person name="Stanley A.M."/>
            <person name="Lindo L."/>
            <person name="Kelly A."/>
            <person name="Brown D.W."/>
            <person name="Lee T."/>
            <person name="Vaughan M.M."/>
            <person name="Alexander N.J."/>
            <person name="Busman M."/>
            <person name="Gutierrez S."/>
        </authorList>
    </citation>
    <scope>NUCLEOTIDE SEQUENCE [LARGE SCALE GENOMIC DNA]</scope>
    <source>
        <strain evidence="2 3">IBT 40837</strain>
    </source>
</reference>
<evidence type="ECO:0000259" key="1">
    <source>
        <dbReference type="Pfam" id="PF20183"/>
    </source>
</evidence>